<gene>
    <name evidence="5" type="ORF">GV827_02945</name>
</gene>
<evidence type="ECO:0000259" key="4">
    <source>
        <dbReference type="Pfam" id="PF01261"/>
    </source>
</evidence>
<dbReference type="PANTHER" id="PTHR43489:SF6">
    <property type="entry name" value="HYDROXYPYRUVATE ISOMERASE-RELATED"/>
    <property type="match status" value="1"/>
</dbReference>
<comment type="caution">
    <text evidence="5">The sequence shown here is derived from an EMBL/GenBank/DDBJ whole genome shotgun (WGS) entry which is preliminary data.</text>
</comment>
<reference evidence="5 6" key="1">
    <citation type="submission" date="2020-01" db="EMBL/GenBank/DDBJ databases">
        <title>Sulfitobacter sediminilitoris sp. nov., isolated from a tidal flat.</title>
        <authorList>
            <person name="Park S."/>
            <person name="Yoon J.-H."/>
        </authorList>
    </citation>
    <scope>NUCLEOTIDE SEQUENCE [LARGE SCALE GENOMIC DNA]</scope>
    <source>
        <strain evidence="5 6">JBTF-M27</strain>
    </source>
</reference>
<dbReference type="Pfam" id="PF01261">
    <property type="entry name" value="AP_endonuc_2"/>
    <property type="match status" value="1"/>
</dbReference>
<proteinExistence type="inferred from homology"/>
<dbReference type="SUPFAM" id="SSF51658">
    <property type="entry name" value="Xylose isomerase-like"/>
    <property type="match status" value="1"/>
</dbReference>
<evidence type="ECO:0000256" key="2">
    <source>
        <dbReference type="PIRNR" id="PIRNR006241"/>
    </source>
</evidence>
<dbReference type="InterPro" id="IPR050417">
    <property type="entry name" value="Sugar_Epim/Isomerase"/>
</dbReference>
<dbReference type="InterPro" id="IPR013022">
    <property type="entry name" value="Xyl_isomerase-like_TIM-brl"/>
</dbReference>
<dbReference type="GO" id="GO:0046487">
    <property type="term" value="P:glyoxylate metabolic process"/>
    <property type="evidence" value="ECO:0007669"/>
    <property type="project" value="TreeGrafter"/>
</dbReference>
<accession>A0A6P0C5B9</accession>
<dbReference type="InterPro" id="IPR026040">
    <property type="entry name" value="HyI-like"/>
</dbReference>
<evidence type="ECO:0000313" key="6">
    <source>
        <dbReference type="Proteomes" id="UP000468591"/>
    </source>
</evidence>
<keyword evidence="6" id="KW-1185">Reference proteome</keyword>
<dbReference type="GO" id="GO:0008903">
    <property type="term" value="F:hydroxypyruvate isomerase activity"/>
    <property type="evidence" value="ECO:0007669"/>
    <property type="project" value="TreeGrafter"/>
</dbReference>
<protein>
    <submittedName>
        <fullName evidence="5">TIM barrel protein</fullName>
    </submittedName>
</protein>
<dbReference type="EMBL" id="JAABNT010000002">
    <property type="protein sequence ID" value="NEK21359.1"/>
    <property type="molecule type" value="Genomic_DNA"/>
</dbReference>
<dbReference type="InterPro" id="IPR036237">
    <property type="entry name" value="Xyl_isomerase-like_sf"/>
</dbReference>
<feature type="active site" description="Proton donor/acceptor" evidence="3">
    <location>
        <position position="137"/>
    </location>
</feature>
<comment type="similarity">
    <text evidence="2">Belongs to the hyi family.</text>
</comment>
<keyword evidence="1 2" id="KW-0413">Isomerase</keyword>
<evidence type="ECO:0000313" key="5">
    <source>
        <dbReference type="EMBL" id="NEK21359.1"/>
    </source>
</evidence>
<evidence type="ECO:0000256" key="3">
    <source>
        <dbReference type="PIRSR" id="PIRSR006241-50"/>
    </source>
</evidence>
<evidence type="ECO:0000256" key="1">
    <source>
        <dbReference type="ARBA" id="ARBA00023235"/>
    </source>
</evidence>
<feature type="active site" description="Proton donor/acceptor" evidence="3">
    <location>
        <position position="234"/>
    </location>
</feature>
<dbReference type="PANTHER" id="PTHR43489">
    <property type="entry name" value="ISOMERASE"/>
    <property type="match status" value="1"/>
</dbReference>
<sequence length="251" mass="27612">MKFAANLTFLWSELPYLDRFDAAADAGFEAVEVLFPYDIAAMETQRALTANGLQMILLNAPPPNYTGGPRGFAAQPDMVERFRRDIVRAYRYAEALGVSFVHVMSGEAEGQKAKQTFVDNLCWAAECAPDGLTLTVEPLNKTAMPGYFMCDYGLAAEVLIAVDAPNVALQYDSYHAQMIHGDAIAVFDEYSPLARHIQIGDTPKRGVPGSGNVDFGTLFDRIDSSGYDGWISAEYHTDGRTGDTLNWMKRS</sequence>
<dbReference type="AlphaFoldDB" id="A0A6P0C5B9"/>
<organism evidence="5 6">
    <name type="scientific">Sulfitobacter sediminilitoris</name>
    <dbReference type="NCBI Taxonomy" id="2698830"/>
    <lineage>
        <taxon>Bacteria</taxon>
        <taxon>Pseudomonadati</taxon>
        <taxon>Pseudomonadota</taxon>
        <taxon>Alphaproteobacteria</taxon>
        <taxon>Rhodobacterales</taxon>
        <taxon>Roseobacteraceae</taxon>
        <taxon>Sulfitobacter</taxon>
    </lineage>
</organism>
<dbReference type="PIRSF" id="PIRSF006241">
    <property type="entry name" value="HyI"/>
    <property type="match status" value="1"/>
</dbReference>
<dbReference type="Gene3D" id="3.20.20.150">
    <property type="entry name" value="Divalent-metal-dependent TIM barrel enzymes"/>
    <property type="match status" value="1"/>
</dbReference>
<dbReference type="Proteomes" id="UP000468591">
    <property type="component" value="Unassembled WGS sequence"/>
</dbReference>
<feature type="domain" description="Xylose isomerase-like TIM barrel" evidence="4">
    <location>
        <begin position="20"/>
        <end position="250"/>
    </location>
</feature>
<name>A0A6P0C5B9_9RHOB</name>